<dbReference type="InterPro" id="IPR006274">
    <property type="entry name" value="CarbamoylP_synth_ssu"/>
</dbReference>
<organism evidence="36 37">
    <name type="scientific">Hypsibius exemplaris</name>
    <name type="common">Freshwater tardigrade</name>
    <dbReference type="NCBI Taxonomy" id="2072580"/>
    <lineage>
        <taxon>Eukaryota</taxon>
        <taxon>Metazoa</taxon>
        <taxon>Ecdysozoa</taxon>
        <taxon>Tardigrada</taxon>
        <taxon>Eutardigrada</taxon>
        <taxon>Parachela</taxon>
        <taxon>Hypsibioidea</taxon>
        <taxon>Hypsibiidae</taxon>
        <taxon>Hypsibius</taxon>
    </lineage>
</organism>
<comment type="cofactor">
    <cofactor evidence="2">
        <name>Zn(2+)</name>
        <dbReference type="ChEBI" id="CHEBI:29105"/>
    </cofactor>
</comment>
<dbReference type="InterPro" id="IPR016185">
    <property type="entry name" value="PreATP-grasp_dom_sf"/>
</dbReference>
<evidence type="ECO:0000256" key="25">
    <source>
        <dbReference type="ARBA" id="ARBA00043984"/>
    </source>
</evidence>
<dbReference type="Pfam" id="PF02786">
    <property type="entry name" value="CPSase_L_D2"/>
    <property type="match status" value="2"/>
</dbReference>
<evidence type="ECO:0000256" key="15">
    <source>
        <dbReference type="ARBA" id="ARBA00022801"/>
    </source>
</evidence>
<evidence type="ECO:0000313" key="37">
    <source>
        <dbReference type="Proteomes" id="UP000192578"/>
    </source>
</evidence>
<keyword evidence="9" id="KW-0436">Ligase</keyword>
<keyword evidence="18" id="KW-0460">Magnesium</keyword>
<evidence type="ECO:0000256" key="10">
    <source>
        <dbReference type="ARBA" id="ARBA00022605"/>
    </source>
</evidence>
<dbReference type="InterPro" id="IPR006275">
    <property type="entry name" value="CPSase_lsu"/>
</dbReference>
<evidence type="ECO:0000256" key="4">
    <source>
        <dbReference type="ARBA" id="ARBA00004812"/>
    </source>
</evidence>
<evidence type="ECO:0000256" key="3">
    <source>
        <dbReference type="ARBA" id="ARBA00004730"/>
    </source>
</evidence>
<dbReference type="Pfam" id="PF00988">
    <property type="entry name" value="CPSase_sm_chain"/>
    <property type="match status" value="1"/>
</dbReference>
<keyword evidence="17 32" id="KW-0067">ATP-binding</keyword>
<dbReference type="InterPro" id="IPR005479">
    <property type="entry name" value="CPAse_ATP-bd"/>
</dbReference>
<evidence type="ECO:0000256" key="5">
    <source>
        <dbReference type="ARBA" id="ARBA00004852"/>
    </source>
</evidence>
<evidence type="ECO:0000256" key="14">
    <source>
        <dbReference type="ARBA" id="ARBA00022741"/>
    </source>
</evidence>
<dbReference type="PROSITE" id="PS51273">
    <property type="entry name" value="GATASE_TYPE_1"/>
    <property type="match status" value="1"/>
</dbReference>
<keyword evidence="21" id="KW-0464">Manganese</keyword>
<dbReference type="NCBIfam" id="TIGR01368">
    <property type="entry name" value="CPSaseIIsmall"/>
    <property type="match status" value="1"/>
</dbReference>
<dbReference type="Proteomes" id="UP000192578">
    <property type="component" value="Unassembled WGS sequence"/>
</dbReference>
<dbReference type="FunFam" id="3.40.50.20:FF:000002">
    <property type="entry name" value="Carbamoyl-phosphate synthase large chain"/>
    <property type="match status" value="1"/>
</dbReference>
<dbReference type="Gene3D" id="3.40.50.20">
    <property type="match status" value="2"/>
</dbReference>
<evidence type="ECO:0000256" key="26">
    <source>
        <dbReference type="ARBA" id="ARBA00043998"/>
    </source>
</evidence>
<dbReference type="GO" id="GO:0006228">
    <property type="term" value="P:UTP biosynthetic process"/>
    <property type="evidence" value="ECO:0007669"/>
    <property type="project" value="TreeGrafter"/>
</dbReference>
<comment type="similarity">
    <text evidence="26">In the 2nd section; belongs to the CarB family.</text>
</comment>
<dbReference type="PROSITE" id="PS00866">
    <property type="entry name" value="CPSASE_1"/>
    <property type="match status" value="1"/>
</dbReference>
<keyword evidence="12" id="KW-0479">Metal-binding</keyword>
<comment type="caution">
    <text evidence="36">The sequence shown here is derived from an EMBL/GenBank/DDBJ whole genome shotgun (WGS) entry which is preliminary data.</text>
</comment>
<dbReference type="Gene3D" id="1.10.1030.10">
    <property type="entry name" value="Carbamoyl-phosphate synthetase, large subunit oligomerisation domain"/>
    <property type="match status" value="1"/>
</dbReference>
<evidence type="ECO:0000256" key="23">
    <source>
        <dbReference type="ARBA" id="ARBA00043968"/>
    </source>
</evidence>
<dbReference type="FunFam" id="3.40.50.1380:FF:000005">
    <property type="entry name" value="CAD protein-like isoform X1"/>
    <property type="match status" value="1"/>
</dbReference>
<dbReference type="Pfam" id="PF02142">
    <property type="entry name" value="MGS"/>
    <property type="match status" value="1"/>
</dbReference>
<keyword evidence="13" id="KW-0677">Repeat</keyword>
<keyword evidence="22" id="KW-0511">Multifunctional enzyme</keyword>
<dbReference type="GO" id="GO:0046872">
    <property type="term" value="F:metal ion binding"/>
    <property type="evidence" value="ECO:0007669"/>
    <property type="project" value="UniProtKB-KW"/>
</dbReference>
<dbReference type="SUPFAM" id="SSF53671">
    <property type="entry name" value="Aspartate/ornithine carbamoyltransferase"/>
    <property type="match status" value="1"/>
</dbReference>
<dbReference type="CDD" id="cd01744">
    <property type="entry name" value="GATase1_CPSase"/>
    <property type="match status" value="1"/>
</dbReference>
<dbReference type="SUPFAM" id="SSF51556">
    <property type="entry name" value="Metallo-dependent hydrolases"/>
    <property type="match status" value="1"/>
</dbReference>
<evidence type="ECO:0000256" key="32">
    <source>
        <dbReference type="PROSITE-ProRule" id="PRU00409"/>
    </source>
</evidence>
<feature type="domain" description="ATP-grasp" evidence="34">
    <location>
        <begin position="1075"/>
        <end position="1266"/>
    </location>
</feature>
<feature type="domain" description="MGS-like" evidence="35">
    <location>
        <begin position="1332"/>
        <end position="1494"/>
    </location>
</feature>
<comment type="pathway">
    <text evidence="4">Pyrimidine metabolism; UMP biosynthesis via de novo pathway; (S)-dihydroorotate from bicarbonate: step 1/3.</text>
</comment>
<dbReference type="GO" id="GO:0004088">
    <property type="term" value="F:carbamoyl-phosphate synthase (glutamine-hydrolyzing) activity"/>
    <property type="evidence" value="ECO:0007669"/>
    <property type="project" value="UniProtKB-EC"/>
</dbReference>
<dbReference type="GO" id="GO:0006207">
    <property type="term" value="P:'de novo' pyrimidine nucleobase biosynthetic process"/>
    <property type="evidence" value="ECO:0007669"/>
    <property type="project" value="InterPro"/>
</dbReference>
<dbReference type="SUPFAM" id="SSF52335">
    <property type="entry name" value="Methylglyoxal synthase-like"/>
    <property type="match status" value="1"/>
</dbReference>
<evidence type="ECO:0000256" key="17">
    <source>
        <dbReference type="ARBA" id="ARBA00022840"/>
    </source>
</evidence>
<evidence type="ECO:0000256" key="31">
    <source>
        <dbReference type="ARBA" id="ARBA00049534"/>
    </source>
</evidence>
<dbReference type="InterPro" id="IPR036901">
    <property type="entry name" value="Asp/Orn_carbamoylTrfase_sf"/>
</dbReference>
<dbReference type="FunFam" id="3.40.50.20:FF:000001">
    <property type="entry name" value="Carbamoyl-phosphate synthase large chain"/>
    <property type="match status" value="1"/>
</dbReference>
<dbReference type="InterPro" id="IPR036897">
    <property type="entry name" value="CarbamoylP_synth_lsu_oligo_sf"/>
</dbReference>
<dbReference type="FunFam" id="3.20.20.140:FF:000036">
    <property type="entry name" value="Carbamoyl-phosphate synthase large chain"/>
    <property type="match status" value="1"/>
</dbReference>
<dbReference type="Gene3D" id="3.40.50.880">
    <property type="match status" value="1"/>
</dbReference>
<comment type="similarity">
    <text evidence="23">In the 3rd section; belongs to the metallo-dependent hydrolases superfamily. DHOase family. CAD subfamily.</text>
</comment>
<evidence type="ECO:0000313" key="36">
    <source>
        <dbReference type="EMBL" id="OQV15901.1"/>
    </source>
</evidence>
<keyword evidence="16" id="KW-0862">Zinc</keyword>
<dbReference type="InterPro" id="IPR006131">
    <property type="entry name" value="Asp_carbamoyltransf_Asp/Orn-bd"/>
</dbReference>
<dbReference type="PROSITE" id="PS50975">
    <property type="entry name" value="ATP_GRASP"/>
    <property type="match status" value="2"/>
</dbReference>
<keyword evidence="19" id="KW-0315">Glutamine amidotransferase</keyword>
<evidence type="ECO:0000256" key="24">
    <source>
        <dbReference type="ARBA" id="ARBA00043979"/>
    </source>
</evidence>
<dbReference type="PROSITE" id="PS00097">
    <property type="entry name" value="CARBAMOYLTRANSFERASE"/>
    <property type="match status" value="1"/>
</dbReference>
<keyword evidence="14 32" id="KW-0547">Nucleotide-binding</keyword>
<dbReference type="InterPro" id="IPR011059">
    <property type="entry name" value="Metal-dep_hydrolase_composite"/>
</dbReference>
<sequence>MSTATLVLEDNGSVFRGRVFGAQRDVEGEVVFQTGMVGYPESLTDPSYHSQILVLTYPMIGNYGVPGEEVDEHGIEKWLESARVWPVGLIVGNLSKEYSHWNAGRSLADWLVKYNVPGIEGVDTRALTMLLRERKTLRGKIIMGDAIPQHLTFSVDVVANLVAEVSRKESSPVMNPTGSVKILVIDCGLKNNQLRCFLQRGACVQVVPWNYSFQPLMRQYDGLFISNGPGDPEQCGQLIANLTAYMKSPDMKPIFGICMGHQIIALAAGMRSAKMPYGHRGHNQPCLLAGTQRCFITSQNHGYEIDTSVLPIGWEELFRNANDDTNEGLISLVKPIFSVQFHPEHMAGPADLECLFDVFLDSVNQFKRRTPFDLKAMIMQKLDPHPVDNAPAKPKKVLILGSGGLSIGQAGEFDYAGSQGIKALVEEGITVVLINPNIATVQTSKGLASKVYFLPITPEYVLQVIEAERPDGILLNFGGQTALNCGVELFRQGVFSNDKLPVSVLGTPVEVIINTEDRKLFAEKLAQINYEVAPGRTAETVTDALAAAEELGYPVLVRTEFALGGLGSGFAHTAEQMAELAKKALNGPGKILIDKSLSGWKEVEYEVVRDMYDNCITVCNMENVDPLGIHTGESVVVAPSQTLTDEEYHLLRTAAIEIIRHLGVVGECNIQYALDPSSKKFYVVEVNARLSRSSALASKATGYPLAYIAAKLSIGYSLPELRNAVTKKTTACFEPSLDYVVVKIPRWDLNKFSRVSNKIGSSMKSIGEVMAIGRTFEEAFQKALRMVDEHVTGFDPSQETVCVETLTNPTDKRMLVLAAALSKDYSIDEIHKLTNIDKWFLSRMKNITDYARQLRTNSMAGRNASEKDLSKRLSADEILTAKRLGFSDKQISQCVRSTEQAVRDLRKKLEIRPWVKQIDTVAGEWPAETNYLYLTYHGDHHDVAFPADQSAVMVLGSGVYRIGSSVEFDCCAVGCLDELRRCGRKTIMINCNPETVSTDYDKCDRLYFEEISLECVMEIYELESPAGVILSMGGQLPNNIALDLMHLSKLKILGTSAESIDKAEDRFKFSRMMDQLQREHPEITQPKWKMLTDLKAAQQFCLDVGYPCLIRPSYVLSGAAMSVAQSPEDLVEYLDKATKVSNDHPVVISKFIEDAKEIDVDAVACNGELVCMAVSEHVENAGVHSGDATLVTPPQDLTEKTLGKIETIVTVIGKSLKVNGPYNLQLIAKDDELKVIECNLRVSRSFPFVSKTLDYDFVAAATRVALGERVPPVGMLMGTDRRVGVKAPMFSFSRLTDADVNLGVEMCSTGEVACYGVNRNEAFLKAMISTGFRYPKQNIFLSVGSQKHKEELQNGVKSLQAMGYRLYGSNGTAEFYRQRGIPVETTLWPEPDIPLGNGDATRNSRNGSPDGALKSFDLVINIPLRKSGARRASSVFISTNGTRGYKTRRTAVDLSTPLITDIKVAKLLIVSIELYRTPPPLRRAVDCVTSRRLERLPGLIDVHVHLREPGATHKEDFDSGTAAALAGGVTLVCCMPNTTPSVVDKTTLALSQKCAAAGARCDYALFVGASADNAVAVAKLAPQAAALKMYLNCTFSTLELSDTTLWGPHFQHWPKDKLICVHAEGHTLAAVLFFVQLYQRKVHICHVSKREEILLIKQAKAQGLPVTCEVAPHHLFLSEKDLPALAGRGGVKPPLATEDDQAALWANMDTIDCFATDHAPHLPAEKDGEKSPPGYPGLETMLPLLLTAVHEGRLRVQDIIEKLHDNPKRIFDLPDQPDTYLEVDMDEVWTIPTETVHSRAKWTPFAGRRVRGKVHRVVLHGEDAYVEGIVVAKRGSGNDVRSAAYLDSLATAHVEIHPRKAASVADVEHQPHQNGWANHNGHAMDSNIGDGDAGVARKTLSAQRSTTTSRVARNVSSSLDWHSDPPRTASPILGGGESITLPSHIVSVSQFSKGMVDHICSVAERIKGDIKSSRPIAPILKGKVMASMFYEVSTRTMNSFAAAMQRLGGSVIYLDPQSSSVQKGESLEDSITCMAGYSDLLVMRHPEPGAAARASRRLGSMPFINAGDGTGEHPTQALLDVFTIRDEFGSVKGLTITMVGDLKHGRTVHSLAKLLTLYHVKEIRYIFPTGLGMPEEVRKFVKSKGIHQEDYPSLEAALPDTHVLYMTRIQKERFASDEEYQASCGKFVLTPELMTLALPESREGRKMRVLHPLPRLTELSTELDTDSRAAYFRQAENGLYVRMALLGMLVHGKDAFGRDY</sequence>
<dbReference type="SUPFAM" id="SSF56059">
    <property type="entry name" value="Glutathione synthetase ATP-binding domain-like"/>
    <property type="match status" value="2"/>
</dbReference>
<feature type="region of interest" description="Disordered" evidence="33">
    <location>
        <begin position="1901"/>
        <end position="1927"/>
    </location>
</feature>
<evidence type="ECO:0000256" key="1">
    <source>
        <dbReference type="ARBA" id="ARBA00001936"/>
    </source>
</evidence>
<dbReference type="InterPro" id="IPR036480">
    <property type="entry name" value="CarbP_synth_ssu_N_sf"/>
</dbReference>
<name>A0A1W0WL04_HYPEX</name>
<dbReference type="OrthoDB" id="434at2759"/>
<dbReference type="Pfam" id="PF00185">
    <property type="entry name" value="OTCace"/>
    <property type="match status" value="1"/>
</dbReference>
<keyword evidence="10" id="KW-0028">Amino-acid biosynthesis</keyword>
<dbReference type="InterPro" id="IPR024403">
    <property type="entry name" value="DHOase_cat"/>
</dbReference>
<dbReference type="NCBIfam" id="TIGR00670">
    <property type="entry name" value="asp_carb_tr"/>
    <property type="match status" value="1"/>
</dbReference>
<feature type="compositionally biased region" description="Polar residues" evidence="33">
    <location>
        <begin position="1901"/>
        <end position="1920"/>
    </location>
</feature>
<keyword evidence="20" id="KW-0665">Pyrimidine biosynthesis</keyword>
<dbReference type="GO" id="GO:0006541">
    <property type="term" value="P:glutamine metabolic process"/>
    <property type="evidence" value="ECO:0007669"/>
    <property type="project" value="InterPro"/>
</dbReference>
<dbReference type="GO" id="GO:0005524">
    <property type="term" value="F:ATP binding"/>
    <property type="evidence" value="ECO:0007669"/>
    <property type="project" value="UniProtKB-UniRule"/>
</dbReference>
<evidence type="ECO:0000256" key="28">
    <source>
        <dbReference type="ARBA" id="ARBA00048492"/>
    </source>
</evidence>
<dbReference type="GO" id="GO:0004087">
    <property type="term" value="F:carbamoyl-phosphate synthase (ammonia) activity"/>
    <property type="evidence" value="ECO:0007669"/>
    <property type="project" value="UniProtKB-EC"/>
</dbReference>
<dbReference type="PRINTS" id="PR00099">
    <property type="entry name" value="CPSGATASE"/>
</dbReference>
<dbReference type="Pfam" id="PF25596">
    <property type="entry name" value="CPSase_L_D1"/>
    <property type="match status" value="2"/>
</dbReference>
<dbReference type="PROSITE" id="PS00482">
    <property type="entry name" value="DIHYDROOROTASE_1"/>
    <property type="match status" value="1"/>
</dbReference>
<comment type="catalytic activity">
    <reaction evidence="27">
        <text>hydrogencarbonate + NH4(+) + 2 ATP = carbamoyl phosphate + 2 ADP + phosphate + 2 H(+)</text>
        <dbReference type="Rhea" id="RHEA:18029"/>
        <dbReference type="ChEBI" id="CHEBI:15378"/>
        <dbReference type="ChEBI" id="CHEBI:17544"/>
        <dbReference type="ChEBI" id="CHEBI:28938"/>
        <dbReference type="ChEBI" id="CHEBI:30616"/>
        <dbReference type="ChEBI" id="CHEBI:43474"/>
        <dbReference type="ChEBI" id="CHEBI:58228"/>
        <dbReference type="ChEBI" id="CHEBI:456216"/>
        <dbReference type="EC" id="6.3.4.16"/>
    </reaction>
</comment>
<dbReference type="InterPro" id="IPR013815">
    <property type="entry name" value="ATP_grasp_subdomain_1"/>
</dbReference>
<dbReference type="GO" id="GO:0004359">
    <property type="term" value="F:glutaminase activity"/>
    <property type="evidence" value="ECO:0007669"/>
    <property type="project" value="UniProtKB-EC"/>
</dbReference>
<dbReference type="InterPro" id="IPR006132">
    <property type="entry name" value="Asp/Orn_carbamoyltranf_P-bd"/>
</dbReference>
<comment type="similarity">
    <text evidence="25">In the N-terminal section; belongs to the CarA family.</text>
</comment>
<dbReference type="PANTHER" id="PTHR11405:SF5">
    <property type="entry name" value="CAD PROTEIN"/>
    <property type="match status" value="1"/>
</dbReference>
<evidence type="ECO:0000256" key="30">
    <source>
        <dbReference type="ARBA" id="ARBA00048859"/>
    </source>
</evidence>
<evidence type="ECO:0000256" key="7">
    <source>
        <dbReference type="ARBA" id="ARBA00009799"/>
    </source>
</evidence>
<evidence type="ECO:0000256" key="18">
    <source>
        <dbReference type="ARBA" id="ARBA00022842"/>
    </source>
</evidence>
<dbReference type="FunFam" id="3.30.470.20:FF:000051">
    <property type="entry name" value="Carbamoyl phosphate synthetase II"/>
    <property type="match status" value="1"/>
</dbReference>
<dbReference type="EMBL" id="MTYJ01000081">
    <property type="protein sequence ID" value="OQV15901.1"/>
    <property type="molecule type" value="Genomic_DNA"/>
</dbReference>
<evidence type="ECO:0000256" key="12">
    <source>
        <dbReference type="ARBA" id="ARBA00022723"/>
    </source>
</evidence>
<keyword evidence="11" id="KW-0808">Transferase</keyword>
<dbReference type="FunFam" id="3.30.1490.20:FF:000001">
    <property type="entry name" value="Carbamoyl-phosphate synthase large chain"/>
    <property type="match status" value="1"/>
</dbReference>
<dbReference type="Pfam" id="PF02787">
    <property type="entry name" value="CPSase_L_D3"/>
    <property type="match status" value="1"/>
</dbReference>
<proteinExistence type="inferred from homology"/>
<comment type="pathway">
    <text evidence="6">Pyrimidine metabolism; UMP biosynthesis via de novo pathway; (S)-dihydroorotate from bicarbonate: step 3/3.</text>
</comment>
<comment type="similarity">
    <text evidence="7">Belongs to the CarB family.</text>
</comment>
<reference evidence="37" key="1">
    <citation type="submission" date="2017-01" db="EMBL/GenBank/DDBJ databases">
        <title>Comparative genomics of anhydrobiosis in the tardigrade Hypsibius dujardini.</title>
        <authorList>
            <person name="Yoshida Y."/>
            <person name="Koutsovoulos G."/>
            <person name="Laetsch D."/>
            <person name="Stevens L."/>
            <person name="Kumar S."/>
            <person name="Horikawa D."/>
            <person name="Ishino K."/>
            <person name="Komine S."/>
            <person name="Tomita M."/>
            <person name="Blaxter M."/>
            <person name="Arakawa K."/>
        </authorList>
    </citation>
    <scope>NUCLEOTIDE SEQUENCE [LARGE SCALE GENOMIC DNA]</scope>
    <source>
        <strain evidence="37">Z151</strain>
    </source>
</reference>
<dbReference type="GO" id="GO:0004070">
    <property type="term" value="F:aspartate carbamoyltransferase activity"/>
    <property type="evidence" value="ECO:0007669"/>
    <property type="project" value="UniProtKB-EC"/>
</dbReference>
<comment type="pathway">
    <text evidence="3">Amino-acid biosynthesis; L-arginine biosynthesis.</text>
</comment>
<dbReference type="Gene3D" id="3.50.30.20">
    <property type="entry name" value="Carbamoyl-phosphate synthase small subunit, N-terminal domain"/>
    <property type="match status" value="1"/>
</dbReference>
<dbReference type="GO" id="GO:0004151">
    <property type="term" value="F:dihydroorotase activity"/>
    <property type="evidence" value="ECO:0007669"/>
    <property type="project" value="UniProtKB-EC"/>
</dbReference>
<dbReference type="PROSITE" id="PS00867">
    <property type="entry name" value="CPSASE_2"/>
    <property type="match status" value="1"/>
</dbReference>
<dbReference type="SUPFAM" id="SSF51338">
    <property type="entry name" value="Composite domain of metallo-dependent hydrolases"/>
    <property type="match status" value="1"/>
</dbReference>
<evidence type="ECO:0000256" key="20">
    <source>
        <dbReference type="ARBA" id="ARBA00022975"/>
    </source>
</evidence>
<evidence type="ECO:0000256" key="8">
    <source>
        <dbReference type="ARBA" id="ARBA00022571"/>
    </source>
</evidence>
<keyword evidence="37" id="KW-1185">Reference proteome</keyword>
<evidence type="ECO:0000256" key="21">
    <source>
        <dbReference type="ARBA" id="ARBA00023211"/>
    </source>
</evidence>
<dbReference type="Gene3D" id="3.30.1490.20">
    <property type="entry name" value="ATP-grasp fold, A domain"/>
    <property type="match status" value="1"/>
</dbReference>
<dbReference type="InterPro" id="IPR036914">
    <property type="entry name" value="MGS-like_dom_sf"/>
</dbReference>
<dbReference type="GO" id="GO:0005829">
    <property type="term" value="C:cytosol"/>
    <property type="evidence" value="ECO:0007669"/>
    <property type="project" value="TreeGrafter"/>
</dbReference>
<evidence type="ECO:0000259" key="35">
    <source>
        <dbReference type="PROSITE" id="PS51855"/>
    </source>
</evidence>
<dbReference type="Pfam" id="PF00117">
    <property type="entry name" value="GATase"/>
    <property type="match status" value="1"/>
</dbReference>
<evidence type="ECO:0000256" key="19">
    <source>
        <dbReference type="ARBA" id="ARBA00022962"/>
    </source>
</evidence>
<dbReference type="SMART" id="SM01097">
    <property type="entry name" value="CPSase_sm_chain"/>
    <property type="match status" value="1"/>
</dbReference>
<dbReference type="InterPro" id="IPR002195">
    <property type="entry name" value="Dihydroorotase_CS"/>
</dbReference>
<dbReference type="GO" id="GO:0006526">
    <property type="term" value="P:L-arginine biosynthetic process"/>
    <property type="evidence" value="ECO:0007669"/>
    <property type="project" value="UniProtKB-KW"/>
</dbReference>
<dbReference type="FunFam" id="1.10.1030.10:FF:000002">
    <property type="entry name" value="Carbamoyl-phosphate synthase large chain"/>
    <property type="match status" value="1"/>
</dbReference>
<dbReference type="SUPFAM" id="SSF52440">
    <property type="entry name" value="PreATP-grasp domain"/>
    <property type="match status" value="2"/>
</dbReference>
<evidence type="ECO:0000256" key="6">
    <source>
        <dbReference type="ARBA" id="ARBA00004880"/>
    </source>
</evidence>
<dbReference type="GO" id="GO:0019240">
    <property type="term" value="P:citrulline biosynthetic process"/>
    <property type="evidence" value="ECO:0007669"/>
    <property type="project" value="TreeGrafter"/>
</dbReference>
<dbReference type="SMART" id="SM01096">
    <property type="entry name" value="CPSase_L_D3"/>
    <property type="match status" value="1"/>
</dbReference>
<dbReference type="Gene3D" id="3.30.470.20">
    <property type="entry name" value="ATP-grasp fold, B domain"/>
    <property type="match status" value="2"/>
</dbReference>
<dbReference type="InterPro" id="IPR005483">
    <property type="entry name" value="CPSase_dom"/>
</dbReference>
<dbReference type="InterPro" id="IPR005480">
    <property type="entry name" value="CPSase_lsu_oligo"/>
</dbReference>
<dbReference type="Pfam" id="PF02729">
    <property type="entry name" value="OTCace_N"/>
    <property type="match status" value="1"/>
</dbReference>
<comment type="catalytic activity">
    <reaction evidence="28">
        <text>(S)-dihydroorotate + H2O = N-carbamoyl-L-aspartate + H(+)</text>
        <dbReference type="Rhea" id="RHEA:24296"/>
        <dbReference type="ChEBI" id="CHEBI:15377"/>
        <dbReference type="ChEBI" id="CHEBI:15378"/>
        <dbReference type="ChEBI" id="CHEBI:30864"/>
        <dbReference type="ChEBI" id="CHEBI:32814"/>
        <dbReference type="EC" id="3.5.2.3"/>
    </reaction>
</comment>
<dbReference type="Gene3D" id="3.40.50.1370">
    <property type="entry name" value="Aspartate/ornithine carbamoyltransferase"/>
    <property type="match status" value="2"/>
</dbReference>
<evidence type="ECO:0000256" key="16">
    <source>
        <dbReference type="ARBA" id="ARBA00022833"/>
    </source>
</evidence>
<comment type="cofactor">
    <cofactor evidence="1">
        <name>Mn(2+)</name>
        <dbReference type="ChEBI" id="CHEBI:29035"/>
    </cofactor>
</comment>
<dbReference type="SUPFAM" id="SSF52317">
    <property type="entry name" value="Class I glutamine amidotransferase-like"/>
    <property type="match status" value="1"/>
</dbReference>
<dbReference type="InterPro" id="IPR035686">
    <property type="entry name" value="CPSase_GATase1"/>
</dbReference>
<dbReference type="SUPFAM" id="SSF52021">
    <property type="entry name" value="Carbamoyl phosphate synthetase, small subunit N-terminal domain"/>
    <property type="match status" value="1"/>
</dbReference>
<dbReference type="GO" id="GO:0044205">
    <property type="term" value="P:'de novo' UMP biosynthetic process"/>
    <property type="evidence" value="ECO:0007669"/>
    <property type="project" value="UniProtKB-UniPathway"/>
</dbReference>
<dbReference type="UniPathway" id="UPA00070">
    <property type="reaction ID" value="UER00115"/>
</dbReference>
<dbReference type="InterPro" id="IPR029062">
    <property type="entry name" value="Class_I_gatase-like"/>
</dbReference>
<keyword evidence="15" id="KW-0378">Hydrolase</keyword>
<dbReference type="InterPro" id="IPR017926">
    <property type="entry name" value="GATASE"/>
</dbReference>
<evidence type="ECO:0000256" key="27">
    <source>
        <dbReference type="ARBA" id="ARBA00047359"/>
    </source>
</evidence>
<dbReference type="InterPro" id="IPR002474">
    <property type="entry name" value="CarbamoylP_synth_ssu_N"/>
</dbReference>
<dbReference type="Pfam" id="PF12890">
    <property type="entry name" value="DHOase"/>
    <property type="match status" value="1"/>
</dbReference>
<keyword evidence="8" id="KW-0055">Arginine biosynthesis</keyword>
<dbReference type="PANTHER" id="PTHR11405">
    <property type="entry name" value="CARBAMOYLTRANSFERASE FAMILY MEMBER"/>
    <property type="match status" value="1"/>
</dbReference>
<dbReference type="PROSITE" id="PS00483">
    <property type="entry name" value="DIHYDROOROTASE_2"/>
    <property type="match status" value="1"/>
</dbReference>
<dbReference type="CDD" id="cd01316">
    <property type="entry name" value="CAD_DHOase"/>
    <property type="match status" value="1"/>
</dbReference>
<comment type="pathway">
    <text evidence="5">Pyrimidine metabolism; UMP biosynthesis via de novo pathway; (S)-dihydroorotate from bicarbonate: step 2/3.</text>
</comment>
<dbReference type="PRINTS" id="PR00098">
    <property type="entry name" value="CPSASE"/>
</dbReference>
<dbReference type="InterPro" id="IPR006130">
    <property type="entry name" value="Asp/Orn_carbamoylTrfase"/>
</dbReference>
<comment type="catalytic activity">
    <reaction evidence="31">
        <text>L-glutamine + H2O = L-glutamate + NH4(+)</text>
        <dbReference type="Rhea" id="RHEA:15889"/>
        <dbReference type="ChEBI" id="CHEBI:15377"/>
        <dbReference type="ChEBI" id="CHEBI:28938"/>
        <dbReference type="ChEBI" id="CHEBI:29985"/>
        <dbReference type="ChEBI" id="CHEBI:58359"/>
        <dbReference type="EC" id="3.5.1.2"/>
    </reaction>
</comment>
<accession>A0A1W0WL04</accession>
<dbReference type="GO" id="GO:0016597">
    <property type="term" value="F:amino acid binding"/>
    <property type="evidence" value="ECO:0007669"/>
    <property type="project" value="InterPro"/>
</dbReference>
<dbReference type="FunFam" id="3.50.30.20:FF:000002">
    <property type="entry name" value="Carbamoyl-phosphate synthase 1, mitochondrial"/>
    <property type="match status" value="1"/>
</dbReference>
<feature type="domain" description="ATP-grasp" evidence="34">
    <location>
        <begin position="522"/>
        <end position="714"/>
    </location>
</feature>
<gene>
    <name evidence="36" type="ORF">BV898_09997</name>
</gene>
<dbReference type="InterPro" id="IPR032466">
    <property type="entry name" value="Metal_Hydrolase"/>
</dbReference>
<protein>
    <submittedName>
        <fullName evidence="36">CAD protein</fullName>
    </submittedName>
</protein>
<dbReference type="InterPro" id="IPR058047">
    <property type="entry name" value="CPSase_preATP-grasp"/>
</dbReference>
<evidence type="ECO:0000256" key="33">
    <source>
        <dbReference type="SAM" id="MobiDB-lite"/>
    </source>
</evidence>
<dbReference type="InterPro" id="IPR011761">
    <property type="entry name" value="ATP-grasp"/>
</dbReference>
<dbReference type="NCBIfam" id="TIGR01369">
    <property type="entry name" value="CPSaseII_lrg"/>
    <property type="match status" value="1"/>
</dbReference>
<dbReference type="SUPFAM" id="SSF48108">
    <property type="entry name" value="Carbamoyl phosphate synthetase, large subunit connection domain"/>
    <property type="match status" value="1"/>
</dbReference>
<comment type="similarity">
    <text evidence="24">In the C-terminal section; belongs to the aspartate/ornithine carbamoyltransferase superfamily. ATCase family.</text>
</comment>
<comment type="catalytic activity">
    <reaction evidence="29">
        <text>hydrogencarbonate + L-glutamine + 2 ATP + H2O = carbamoyl phosphate + L-glutamate + 2 ADP + phosphate + 2 H(+)</text>
        <dbReference type="Rhea" id="RHEA:18633"/>
        <dbReference type="ChEBI" id="CHEBI:15377"/>
        <dbReference type="ChEBI" id="CHEBI:15378"/>
        <dbReference type="ChEBI" id="CHEBI:17544"/>
        <dbReference type="ChEBI" id="CHEBI:29985"/>
        <dbReference type="ChEBI" id="CHEBI:30616"/>
        <dbReference type="ChEBI" id="CHEBI:43474"/>
        <dbReference type="ChEBI" id="CHEBI:58228"/>
        <dbReference type="ChEBI" id="CHEBI:58359"/>
        <dbReference type="ChEBI" id="CHEBI:456216"/>
        <dbReference type="EC" id="6.3.5.5"/>
    </reaction>
</comment>
<dbReference type="NCBIfam" id="NF009475">
    <property type="entry name" value="PRK12838.1"/>
    <property type="match status" value="1"/>
</dbReference>
<dbReference type="PROSITE" id="PS51855">
    <property type="entry name" value="MGS"/>
    <property type="match status" value="1"/>
</dbReference>
<dbReference type="HAMAP" id="MF_01209">
    <property type="entry name" value="CPSase_S_chain"/>
    <property type="match status" value="1"/>
</dbReference>
<dbReference type="PRINTS" id="PR00100">
    <property type="entry name" value="AOTCASE"/>
</dbReference>
<comment type="catalytic activity">
    <reaction evidence="30">
        <text>carbamoyl phosphate + L-aspartate = N-carbamoyl-L-aspartate + phosphate + H(+)</text>
        <dbReference type="Rhea" id="RHEA:20013"/>
        <dbReference type="ChEBI" id="CHEBI:15378"/>
        <dbReference type="ChEBI" id="CHEBI:29991"/>
        <dbReference type="ChEBI" id="CHEBI:32814"/>
        <dbReference type="ChEBI" id="CHEBI:43474"/>
        <dbReference type="ChEBI" id="CHEBI:58228"/>
        <dbReference type="EC" id="2.1.3.2"/>
    </reaction>
</comment>
<dbReference type="Gene3D" id="3.20.20.140">
    <property type="entry name" value="Metal-dependent hydrolases"/>
    <property type="match status" value="1"/>
</dbReference>
<dbReference type="NCBIfam" id="NF002032">
    <property type="entry name" value="PRK00856.1"/>
    <property type="match status" value="1"/>
</dbReference>
<evidence type="ECO:0000256" key="29">
    <source>
        <dbReference type="ARBA" id="ARBA00048816"/>
    </source>
</evidence>
<evidence type="ECO:0000259" key="34">
    <source>
        <dbReference type="PROSITE" id="PS50975"/>
    </source>
</evidence>
<evidence type="ECO:0000256" key="22">
    <source>
        <dbReference type="ARBA" id="ARBA00023268"/>
    </source>
</evidence>
<dbReference type="Gene3D" id="3.40.50.1380">
    <property type="entry name" value="Methylglyoxal synthase-like domain"/>
    <property type="match status" value="1"/>
</dbReference>
<evidence type="ECO:0000256" key="13">
    <source>
        <dbReference type="ARBA" id="ARBA00022737"/>
    </source>
</evidence>
<evidence type="ECO:0000256" key="9">
    <source>
        <dbReference type="ARBA" id="ARBA00022598"/>
    </source>
</evidence>
<evidence type="ECO:0000256" key="2">
    <source>
        <dbReference type="ARBA" id="ARBA00001947"/>
    </source>
</evidence>
<dbReference type="InterPro" id="IPR002082">
    <property type="entry name" value="Asp_carbamoyltransf"/>
</dbReference>
<dbReference type="NCBIfam" id="NF003671">
    <property type="entry name" value="PRK05294.1"/>
    <property type="match status" value="1"/>
</dbReference>
<evidence type="ECO:0000256" key="11">
    <source>
        <dbReference type="ARBA" id="ARBA00022679"/>
    </source>
</evidence>
<dbReference type="FunFam" id="3.30.470.20:FF:000001">
    <property type="entry name" value="Carbamoyl-phosphate synthase large chain"/>
    <property type="match status" value="1"/>
</dbReference>
<dbReference type="NCBIfam" id="NF009455">
    <property type="entry name" value="PRK12815.1"/>
    <property type="match status" value="1"/>
</dbReference>
<dbReference type="InterPro" id="IPR011607">
    <property type="entry name" value="MGS-like_dom"/>
</dbReference>
<dbReference type="PRINTS" id="PR00101">
    <property type="entry name" value="ATCASE"/>
</dbReference>
<dbReference type="FunFam" id="3.40.50.1370:FF:000002">
    <property type="entry name" value="Aspartate carbamoyltransferase 2"/>
    <property type="match status" value="1"/>
</dbReference>